<accession>A0A1C3WU64</accession>
<gene>
    <name evidence="1" type="ORF">GA0061101_11750</name>
</gene>
<sequence>MQSTDIERLTRNFDLLKDVVKTPKRRICAVSGLDYFKEACPCDSLIHRPGIEFAFG</sequence>
<evidence type="ECO:0000313" key="1">
    <source>
        <dbReference type="EMBL" id="SCB43406.1"/>
    </source>
</evidence>
<dbReference type="Proteomes" id="UP000199205">
    <property type="component" value="Unassembled WGS sequence"/>
</dbReference>
<name>A0A1C3WU64_9HYPH</name>
<reference evidence="1 2" key="1">
    <citation type="submission" date="2016-08" db="EMBL/GenBank/DDBJ databases">
        <authorList>
            <person name="Seilhamer J.J."/>
        </authorList>
    </citation>
    <scope>NUCLEOTIDE SEQUENCE [LARGE SCALE GENOMIC DNA]</scope>
    <source>
        <strain evidence="1 2">P1-7</strain>
    </source>
</reference>
<protein>
    <submittedName>
        <fullName evidence="1">Uncharacterized protein</fullName>
    </submittedName>
</protein>
<organism evidence="1 2">
    <name type="scientific">Rhizobium lusitanum</name>
    <dbReference type="NCBI Taxonomy" id="293958"/>
    <lineage>
        <taxon>Bacteria</taxon>
        <taxon>Pseudomonadati</taxon>
        <taxon>Pseudomonadota</taxon>
        <taxon>Alphaproteobacteria</taxon>
        <taxon>Hyphomicrobiales</taxon>
        <taxon>Rhizobiaceae</taxon>
        <taxon>Rhizobium/Agrobacterium group</taxon>
        <taxon>Rhizobium</taxon>
    </lineage>
</organism>
<proteinExistence type="predicted"/>
<dbReference type="AlphaFoldDB" id="A0A1C3WU64"/>
<dbReference type="EMBL" id="FMAF01000017">
    <property type="protein sequence ID" value="SCB43406.1"/>
    <property type="molecule type" value="Genomic_DNA"/>
</dbReference>
<evidence type="ECO:0000313" key="2">
    <source>
        <dbReference type="Proteomes" id="UP000199205"/>
    </source>
</evidence>